<evidence type="ECO:0000256" key="1">
    <source>
        <dbReference type="SAM" id="MobiDB-lite"/>
    </source>
</evidence>
<protein>
    <submittedName>
        <fullName evidence="2">Uncharacterized protein</fullName>
    </submittedName>
</protein>
<reference evidence="3" key="2">
    <citation type="submission" date="2015-01" db="EMBL/GenBank/DDBJ databases">
        <title>Evolutionary Origins and Diversification of the Mycorrhizal Mutualists.</title>
        <authorList>
            <consortium name="DOE Joint Genome Institute"/>
            <consortium name="Mycorrhizal Genomics Consortium"/>
            <person name="Kohler A."/>
            <person name="Kuo A."/>
            <person name="Nagy L.G."/>
            <person name="Floudas D."/>
            <person name="Copeland A."/>
            <person name="Barry K.W."/>
            <person name="Cichocki N."/>
            <person name="Veneault-Fourrey C."/>
            <person name="LaButti K."/>
            <person name="Lindquist E.A."/>
            <person name="Lipzen A."/>
            <person name="Lundell T."/>
            <person name="Morin E."/>
            <person name="Murat C."/>
            <person name="Riley R."/>
            <person name="Ohm R."/>
            <person name="Sun H."/>
            <person name="Tunlid A."/>
            <person name="Henrissat B."/>
            <person name="Grigoriev I.V."/>
            <person name="Hibbett D.S."/>
            <person name="Martin F."/>
        </authorList>
    </citation>
    <scope>NUCLEOTIDE SEQUENCE [LARGE SCALE GENOMIC DNA]</scope>
    <source>
        <strain evidence="3">MAFF 305830</strain>
    </source>
</reference>
<name>A0A0C2W9Q1_SERVB</name>
<feature type="compositionally biased region" description="Polar residues" evidence="1">
    <location>
        <begin position="23"/>
        <end position="42"/>
    </location>
</feature>
<dbReference type="EMBL" id="KN824342">
    <property type="protein sequence ID" value="KIM23123.1"/>
    <property type="molecule type" value="Genomic_DNA"/>
</dbReference>
<evidence type="ECO:0000313" key="3">
    <source>
        <dbReference type="Proteomes" id="UP000054097"/>
    </source>
</evidence>
<evidence type="ECO:0000313" key="2">
    <source>
        <dbReference type="EMBL" id="KIM23123.1"/>
    </source>
</evidence>
<dbReference type="Proteomes" id="UP000054097">
    <property type="component" value="Unassembled WGS sequence"/>
</dbReference>
<feature type="region of interest" description="Disordered" evidence="1">
    <location>
        <begin position="1"/>
        <end position="42"/>
    </location>
</feature>
<accession>A0A0C2W9Q1</accession>
<sequence length="81" mass="9069">MDVPKHHHQSLSACDNRYARPASKNTPECLQRSLSTSSNSDTYDLRAGARQNIVNDHCQHLITEIQTTCPSESNNASKCRQ</sequence>
<proteinExistence type="predicted"/>
<organism evidence="2 3">
    <name type="scientific">Serendipita vermifera MAFF 305830</name>
    <dbReference type="NCBI Taxonomy" id="933852"/>
    <lineage>
        <taxon>Eukaryota</taxon>
        <taxon>Fungi</taxon>
        <taxon>Dikarya</taxon>
        <taxon>Basidiomycota</taxon>
        <taxon>Agaricomycotina</taxon>
        <taxon>Agaricomycetes</taxon>
        <taxon>Sebacinales</taxon>
        <taxon>Serendipitaceae</taxon>
        <taxon>Serendipita</taxon>
    </lineage>
</organism>
<dbReference type="HOGENOM" id="CLU_2575350_0_0_1"/>
<keyword evidence="3" id="KW-1185">Reference proteome</keyword>
<reference evidence="2 3" key="1">
    <citation type="submission" date="2014-04" db="EMBL/GenBank/DDBJ databases">
        <authorList>
            <consortium name="DOE Joint Genome Institute"/>
            <person name="Kuo A."/>
            <person name="Zuccaro A."/>
            <person name="Kohler A."/>
            <person name="Nagy L.G."/>
            <person name="Floudas D."/>
            <person name="Copeland A."/>
            <person name="Barry K.W."/>
            <person name="Cichocki N."/>
            <person name="Veneault-Fourrey C."/>
            <person name="LaButti K."/>
            <person name="Lindquist E.A."/>
            <person name="Lipzen A."/>
            <person name="Lundell T."/>
            <person name="Morin E."/>
            <person name="Murat C."/>
            <person name="Sun H."/>
            <person name="Tunlid A."/>
            <person name="Henrissat B."/>
            <person name="Grigoriev I.V."/>
            <person name="Hibbett D.S."/>
            <person name="Martin F."/>
            <person name="Nordberg H.P."/>
            <person name="Cantor M.N."/>
            <person name="Hua S.X."/>
        </authorList>
    </citation>
    <scope>NUCLEOTIDE SEQUENCE [LARGE SCALE GENOMIC DNA]</scope>
    <source>
        <strain evidence="2 3">MAFF 305830</strain>
    </source>
</reference>
<gene>
    <name evidence="2" type="ORF">M408DRAFT_266123</name>
</gene>
<dbReference type="AlphaFoldDB" id="A0A0C2W9Q1"/>